<keyword evidence="2" id="KW-1185">Reference proteome</keyword>
<name>A0ACC1T4R2_9APHY</name>
<dbReference type="EMBL" id="JANHOG010000593">
    <property type="protein sequence ID" value="KAJ3552981.1"/>
    <property type="molecule type" value="Genomic_DNA"/>
</dbReference>
<proteinExistence type="predicted"/>
<comment type="caution">
    <text evidence="1">The sequence shown here is derived from an EMBL/GenBank/DDBJ whole genome shotgun (WGS) entry which is preliminary data.</text>
</comment>
<gene>
    <name evidence="1" type="ORF">NM688_g3865</name>
</gene>
<dbReference type="Proteomes" id="UP001148662">
    <property type="component" value="Unassembled WGS sequence"/>
</dbReference>
<evidence type="ECO:0000313" key="1">
    <source>
        <dbReference type="EMBL" id="KAJ3552981.1"/>
    </source>
</evidence>
<accession>A0ACC1T4R2</accession>
<organism evidence="1 2">
    <name type="scientific">Phlebia brevispora</name>
    <dbReference type="NCBI Taxonomy" id="194682"/>
    <lineage>
        <taxon>Eukaryota</taxon>
        <taxon>Fungi</taxon>
        <taxon>Dikarya</taxon>
        <taxon>Basidiomycota</taxon>
        <taxon>Agaricomycotina</taxon>
        <taxon>Agaricomycetes</taxon>
        <taxon>Polyporales</taxon>
        <taxon>Meruliaceae</taxon>
        <taxon>Phlebia</taxon>
    </lineage>
</organism>
<sequence length="140" mass="15037">MVAISKRVYSNVVVLASLALSSSAQSLADLNCLTEGRVFNCTDFISSFCTQSGQVPVIGQNTVSQCFESEFACNFYAWRGEVANTGAGGEFDQANCESVLQTISNVCPRGGSGQVVEGRFGSLLTRMTHLAVTLRYSPRF</sequence>
<protein>
    <submittedName>
        <fullName evidence="1">Uncharacterized protein</fullName>
    </submittedName>
</protein>
<evidence type="ECO:0000313" key="2">
    <source>
        <dbReference type="Proteomes" id="UP001148662"/>
    </source>
</evidence>
<reference evidence="1" key="1">
    <citation type="submission" date="2022-07" db="EMBL/GenBank/DDBJ databases">
        <title>Genome Sequence of Phlebia brevispora.</title>
        <authorList>
            <person name="Buettner E."/>
        </authorList>
    </citation>
    <scope>NUCLEOTIDE SEQUENCE</scope>
    <source>
        <strain evidence="1">MPL23</strain>
    </source>
</reference>